<comment type="similarity">
    <text evidence="1 5">Belongs to the HypA/HybF family.</text>
</comment>
<keyword evidence="4 5" id="KW-0862">Zinc</keyword>
<keyword evidence="2 5" id="KW-0533">Nickel</keyword>
<feature type="binding site" evidence="5">
    <location>
        <position position="70"/>
    </location>
    <ligand>
        <name>Zn(2+)</name>
        <dbReference type="ChEBI" id="CHEBI:29105"/>
    </ligand>
</feature>
<proteinExistence type="inferred from homology"/>
<feature type="binding site" evidence="5">
    <location>
        <position position="85"/>
    </location>
    <ligand>
        <name>Zn(2+)</name>
        <dbReference type="ChEBI" id="CHEBI:29105"/>
    </ligand>
</feature>
<dbReference type="GO" id="GO:0008270">
    <property type="term" value="F:zinc ion binding"/>
    <property type="evidence" value="ECO:0007669"/>
    <property type="project" value="UniProtKB-UniRule"/>
</dbReference>
<dbReference type="GO" id="GO:0051604">
    <property type="term" value="P:protein maturation"/>
    <property type="evidence" value="ECO:0007669"/>
    <property type="project" value="InterPro"/>
</dbReference>
<dbReference type="STRING" id="1210090.GCA_001613185_02017"/>
<evidence type="ECO:0000256" key="5">
    <source>
        <dbReference type="HAMAP-Rule" id="MF_00213"/>
    </source>
</evidence>
<dbReference type="PANTHER" id="PTHR34535:SF3">
    <property type="entry name" value="HYDROGENASE MATURATION FACTOR HYPA"/>
    <property type="match status" value="1"/>
</dbReference>
<gene>
    <name evidence="5" type="primary">hypA</name>
    <name evidence="6" type="ORF">DFR74_107140</name>
</gene>
<dbReference type="Proteomes" id="UP000252586">
    <property type="component" value="Unassembled WGS sequence"/>
</dbReference>
<evidence type="ECO:0000256" key="1">
    <source>
        <dbReference type="ARBA" id="ARBA00010748"/>
    </source>
</evidence>
<protein>
    <recommendedName>
        <fullName evidence="5">Hydrogenase maturation factor HypA</fullName>
    </recommendedName>
</protein>
<dbReference type="AlphaFoldDB" id="A0A366DHA1"/>
<feature type="binding site" evidence="5">
    <location>
        <position position="83"/>
    </location>
    <ligand>
        <name>Zn(2+)</name>
        <dbReference type="ChEBI" id="CHEBI:29105"/>
    </ligand>
</feature>
<dbReference type="GO" id="GO:0016151">
    <property type="term" value="F:nickel cation binding"/>
    <property type="evidence" value="ECO:0007669"/>
    <property type="project" value="UniProtKB-UniRule"/>
</dbReference>
<organism evidence="6 7">
    <name type="scientific">Nocardia puris</name>
    <dbReference type="NCBI Taxonomy" id="208602"/>
    <lineage>
        <taxon>Bacteria</taxon>
        <taxon>Bacillati</taxon>
        <taxon>Actinomycetota</taxon>
        <taxon>Actinomycetes</taxon>
        <taxon>Mycobacteriales</taxon>
        <taxon>Nocardiaceae</taxon>
        <taxon>Nocardia</taxon>
    </lineage>
</organism>
<dbReference type="InterPro" id="IPR000688">
    <property type="entry name" value="HypA/HybF"/>
</dbReference>
<comment type="caution">
    <text evidence="6">The sequence shown here is derived from an EMBL/GenBank/DDBJ whole genome shotgun (WGS) entry which is preliminary data.</text>
</comment>
<keyword evidence="7" id="KW-1185">Reference proteome</keyword>
<evidence type="ECO:0000256" key="2">
    <source>
        <dbReference type="ARBA" id="ARBA00022596"/>
    </source>
</evidence>
<evidence type="ECO:0000313" key="6">
    <source>
        <dbReference type="EMBL" id="RBO89462.1"/>
    </source>
</evidence>
<accession>A0A366DHA1</accession>
<sequence>MAITQSVVDAVCEHAAGRTVYRVVLEVGALCAVVPDAMDFCFELATEGTVAQGALLDIHTVAARARCRCCDSEFEVAGFILLCPCGSADVEITAGRELRIRSMEVSEQCAPPADAKAMDPR</sequence>
<dbReference type="PIRSF" id="PIRSF004761">
    <property type="entry name" value="Hydrgn_mat_HypA"/>
    <property type="match status" value="1"/>
</dbReference>
<dbReference type="InterPro" id="IPR020538">
    <property type="entry name" value="Hydgase_Ni_incorp_HypA/HybF_CS"/>
</dbReference>
<dbReference type="HAMAP" id="MF_00213">
    <property type="entry name" value="HypA_HybF"/>
    <property type="match status" value="1"/>
</dbReference>
<dbReference type="Gene3D" id="3.30.2320.80">
    <property type="match status" value="1"/>
</dbReference>
<evidence type="ECO:0000313" key="7">
    <source>
        <dbReference type="Proteomes" id="UP000252586"/>
    </source>
</evidence>
<comment type="caution">
    <text evidence="5">Lacks conserved residue(s) required for the propagation of feature annotation.</text>
</comment>
<dbReference type="Pfam" id="PF01155">
    <property type="entry name" value="HypA"/>
    <property type="match status" value="1"/>
</dbReference>
<dbReference type="PROSITE" id="PS01249">
    <property type="entry name" value="HYPA"/>
    <property type="match status" value="1"/>
</dbReference>
<comment type="function">
    <text evidence="5">Involved in the maturation of [NiFe] hydrogenases. Required for nickel insertion into the metal center of the hydrogenase.</text>
</comment>
<reference evidence="6 7" key="1">
    <citation type="submission" date="2018-06" db="EMBL/GenBank/DDBJ databases">
        <title>Genomic Encyclopedia of Type Strains, Phase IV (KMG-IV): sequencing the most valuable type-strain genomes for metagenomic binning, comparative biology and taxonomic classification.</title>
        <authorList>
            <person name="Goeker M."/>
        </authorList>
    </citation>
    <scope>NUCLEOTIDE SEQUENCE [LARGE SCALE GENOMIC DNA]</scope>
    <source>
        <strain evidence="6 7">DSM 44599</strain>
    </source>
</reference>
<evidence type="ECO:0000256" key="3">
    <source>
        <dbReference type="ARBA" id="ARBA00022723"/>
    </source>
</evidence>
<dbReference type="EMBL" id="QNRE01000007">
    <property type="protein sequence ID" value="RBO89462.1"/>
    <property type="molecule type" value="Genomic_DNA"/>
</dbReference>
<dbReference type="OrthoDB" id="288014at2"/>
<keyword evidence="3 5" id="KW-0479">Metal-binding</keyword>
<dbReference type="PANTHER" id="PTHR34535">
    <property type="entry name" value="HYDROGENASE MATURATION FACTOR HYPA"/>
    <property type="match status" value="1"/>
</dbReference>
<feature type="binding site" evidence="5">
    <location>
        <position position="67"/>
    </location>
    <ligand>
        <name>Zn(2+)</name>
        <dbReference type="ChEBI" id="CHEBI:29105"/>
    </ligand>
</feature>
<name>A0A366DHA1_9NOCA</name>
<evidence type="ECO:0000256" key="4">
    <source>
        <dbReference type="ARBA" id="ARBA00022833"/>
    </source>
</evidence>